<protein>
    <submittedName>
        <fullName evidence="2">Uncharacterized protein</fullName>
    </submittedName>
</protein>
<evidence type="ECO:0000313" key="3">
    <source>
        <dbReference type="Proteomes" id="UP000703661"/>
    </source>
</evidence>
<dbReference type="EMBL" id="JAAAID010001753">
    <property type="protein sequence ID" value="KAG0008891.1"/>
    <property type="molecule type" value="Genomic_DNA"/>
</dbReference>
<dbReference type="Proteomes" id="UP000703661">
    <property type="component" value="Unassembled WGS sequence"/>
</dbReference>
<feature type="compositionally biased region" description="Acidic residues" evidence="1">
    <location>
        <begin position="67"/>
        <end position="79"/>
    </location>
</feature>
<keyword evidence="3" id="KW-1185">Reference proteome</keyword>
<gene>
    <name evidence="2" type="ORF">BGZ80_002950</name>
</gene>
<feature type="compositionally biased region" description="Low complexity" evidence="1">
    <location>
        <begin position="17"/>
        <end position="31"/>
    </location>
</feature>
<feature type="compositionally biased region" description="Low complexity" evidence="1">
    <location>
        <begin position="124"/>
        <end position="140"/>
    </location>
</feature>
<evidence type="ECO:0000313" key="2">
    <source>
        <dbReference type="EMBL" id="KAG0008891.1"/>
    </source>
</evidence>
<evidence type="ECO:0000256" key="1">
    <source>
        <dbReference type="SAM" id="MobiDB-lite"/>
    </source>
</evidence>
<reference evidence="2" key="1">
    <citation type="journal article" date="2020" name="Fungal Divers.">
        <title>Resolving the Mortierellaceae phylogeny through synthesis of multi-gene phylogenetics and phylogenomics.</title>
        <authorList>
            <person name="Vandepol N."/>
            <person name="Liber J."/>
            <person name="Desiro A."/>
            <person name="Na H."/>
            <person name="Kennedy M."/>
            <person name="Barry K."/>
            <person name="Grigoriev I.V."/>
            <person name="Miller A.N."/>
            <person name="O'Donnell K."/>
            <person name="Stajich J.E."/>
            <person name="Bonito G."/>
        </authorList>
    </citation>
    <scope>NUCLEOTIDE SEQUENCE</scope>
    <source>
        <strain evidence="2">NRRL 2769</strain>
    </source>
</reference>
<comment type="caution">
    <text evidence="2">The sequence shown here is derived from an EMBL/GenBank/DDBJ whole genome shotgun (WGS) entry which is preliminary data.</text>
</comment>
<sequence length="140" mass="14818">MDSILHDESLSQPSGTAAEASQPPAIAPAAAEPKRKSAPAPKATGQASMERFIEVPQSTSRRRIEDEISEEDSADDIFDDIGVTEGTSLSKEKDDNKASSDVVVDKEKVVDKKPAGRPPRKKASSTSGSVTVTASKEPRV</sequence>
<feature type="region of interest" description="Disordered" evidence="1">
    <location>
        <begin position="1"/>
        <end position="140"/>
    </location>
</feature>
<proteinExistence type="predicted"/>
<name>A0A9P6MPL4_9FUNG</name>
<dbReference type="AlphaFoldDB" id="A0A9P6MPL4"/>
<organism evidence="2 3">
    <name type="scientific">Entomortierella chlamydospora</name>
    <dbReference type="NCBI Taxonomy" id="101097"/>
    <lineage>
        <taxon>Eukaryota</taxon>
        <taxon>Fungi</taxon>
        <taxon>Fungi incertae sedis</taxon>
        <taxon>Mucoromycota</taxon>
        <taxon>Mortierellomycotina</taxon>
        <taxon>Mortierellomycetes</taxon>
        <taxon>Mortierellales</taxon>
        <taxon>Mortierellaceae</taxon>
        <taxon>Entomortierella</taxon>
    </lineage>
</organism>
<accession>A0A9P6MPL4</accession>
<feature type="compositionally biased region" description="Basic and acidic residues" evidence="1">
    <location>
        <begin position="90"/>
        <end position="114"/>
    </location>
</feature>